<evidence type="ECO:0000256" key="6">
    <source>
        <dbReference type="ARBA" id="ARBA00023004"/>
    </source>
</evidence>
<accession>A0A511WQ69</accession>
<dbReference type="OrthoDB" id="9808002at2"/>
<dbReference type="InterPro" id="IPR016454">
    <property type="entry name" value="Cysteine_dSase"/>
</dbReference>
<dbReference type="PANTHER" id="PTHR11601:SF34">
    <property type="entry name" value="CYSTEINE DESULFURASE"/>
    <property type="match status" value="1"/>
</dbReference>
<organism evidence="10 11">
    <name type="scientific">Halobacillus faecis</name>
    <dbReference type="NCBI Taxonomy" id="360184"/>
    <lineage>
        <taxon>Bacteria</taxon>
        <taxon>Bacillati</taxon>
        <taxon>Bacillota</taxon>
        <taxon>Bacilli</taxon>
        <taxon>Bacillales</taxon>
        <taxon>Bacillaceae</taxon>
        <taxon>Halobacillus</taxon>
    </lineage>
</organism>
<comment type="cofactor">
    <cofactor evidence="1">
        <name>pyridoxal 5'-phosphate</name>
        <dbReference type="ChEBI" id="CHEBI:597326"/>
    </cofactor>
</comment>
<evidence type="ECO:0000313" key="10">
    <source>
        <dbReference type="EMBL" id="GEN52413.1"/>
    </source>
</evidence>
<feature type="domain" description="Aminotransferase class V" evidence="9">
    <location>
        <begin position="3"/>
        <end position="370"/>
    </location>
</feature>
<dbReference type="FunFam" id="3.40.640.10:FF:000084">
    <property type="entry name" value="IscS-like cysteine desulfurase"/>
    <property type="match status" value="1"/>
</dbReference>
<dbReference type="InterPro" id="IPR000192">
    <property type="entry name" value="Aminotrans_V_dom"/>
</dbReference>
<dbReference type="InterPro" id="IPR015421">
    <property type="entry name" value="PyrdxlP-dep_Trfase_major"/>
</dbReference>
<keyword evidence="6" id="KW-0408">Iron</keyword>
<dbReference type="PANTHER" id="PTHR11601">
    <property type="entry name" value="CYSTEINE DESULFURYLASE FAMILY MEMBER"/>
    <property type="match status" value="1"/>
</dbReference>
<keyword evidence="4" id="KW-0479">Metal-binding</keyword>
<dbReference type="PIRSF" id="PIRSF005572">
    <property type="entry name" value="NifS"/>
    <property type="match status" value="1"/>
</dbReference>
<evidence type="ECO:0000256" key="2">
    <source>
        <dbReference type="ARBA" id="ARBA00006490"/>
    </source>
</evidence>
<keyword evidence="5" id="KW-0663">Pyridoxal phosphate</keyword>
<dbReference type="Pfam" id="PF00266">
    <property type="entry name" value="Aminotran_5"/>
    <property type="match status" value="1"/>
</dbReference>
<keyword evidence="3" id="KW-0808">Transferase</keyword>
<keyword evidence="11" id="KW-1185">Reference proteome</keyword>
<evidence type="ECO:0000256" key="3">
    <source>
        <dbReference type="ARBA" id="ARBA00022679"/>
    </source>
</evidence>
<evidence type="ECO:0000256" key="7">
    <source>
        <dbReference type="ARBA" id="ARBA00023014"/>
    </source>
</evidence>
<comment type="catalytic activity">
    <reaction evidence="8">
        <text>(sulfur carrier)-H + L-cysteine = (sulfur carrier)-SH + L-alanine</text>
        <dbReference type="Rhea" id="RHEA:43892"/>
        <dbReference type="Rhea" id="RHEA-COMP:14737"/>
        <dbReference type="Rhea" id="RHEA-COMP:14739"/>
        <dbReference type="ChEBI" id="CHEBI:29917"/>
        <dbReference type="ChEBI" id="CHEBI:35235"/>
        <dbReference type="ChEBI" id="CHEBI:57972"/>
        <dbReference type="ChEBI" id="CHEBI:64428"/>
        <dbReference type="EC" id="2.8.1.7"/>
    </reaction>
</comment>
<evidence type="ECO:0000256" key="8">
    <source>
        <dbReference type="ARBA" id="ARBA00050776"/>
    </source>
</evidence>
<dbReference type="SUPFAM" id="SSF53383">
    <property type="entry name" value="PLP-dependent transferases"/>
    <property type="match status" value="1"/>
</dbReference>
<name>A0A511WQ69_9BACI</name>
<reference evidence="10 11" key="1">
    <citation type="submission" date="2019-07" db="EMBL/GenBank/DDBJ databases">
        <title>Whole genome shotgun sequence of Halobacillus faecis NBRC 103569.</title>
        <authorList>
            <person name="Hosoyama A."/>
            <person name="Uohara A."/>
            <person name="Ohji S."/>
            <person name="Ichikawa N."/>
        </authorList>
    </citation>
    <scope>NUCLEOTIDE SEQUENCE [LARGE SCALE GENOMIC DNA]</scope>
    <source>
        <strain evidence="10 11">NBRC 103569</strain>
    </source>
</reference>
<evidence type="ECO:0000256" key="5">
    <source>
        <dbReference type="ARBA" id="ARBA00022898"/>
    </source>
</evidence>
<dbReference type="Gene3D" id="3.40.640.10">
    <property type="entry name" value="Type I PLP-dependent aspartate aminotransferase-like (Major domain)"/>
    <property type="match status" value="1"/>
</dbReference>
<dbReference type="Gene3D" id="3.90.1150.10">
    <property type="entry name" value="Aspartate Aminotransferase, domain 1"/>
    <property type="match status" value="1"/>
</dbReference>
<dbReference type="InterPro" id="IPR015424">
    <property type="entry name" value="PyrdxlP-dep_Trfase"/>
</dbReference>
<evidence type="ECO:0000313" key="11">
    <source>
        <dbReference type="Proteomes" id="UP000321886"/>
    </source>
</evidence>
<comment type="similarity">
    <text evidence="2">Belongs to the class-V pyridoxal-phosphate-dependent aminotransferase family. NifS/IscS subfamily.</text>
</comment>
<dbReference type="RefSeq" id="WP_146813145.1">
    <property type="nucleotide sequence ID" value="NZ_BJYD01000004.1"/>
</dbReference>
<dbReference type="GO" id="GO:0046872">
    <property type="term" value="F:metal ion binding"/>
    <property type="evidence" value="ECO:0007669"/>
    <property type="project" value="UniProtKB-KW"/>
</dbReference>
<proteinExistence type="inferred from homology"/>
<dbReference type="InterPro" id="IPR015422">
    <property type="entry name" value="PyrdxlP-dep_Trfase_small"/>
</dbReference>
<evidence type="ECO:0000256" key="4">
    <source>
        <dbReference type="ARBA" id="ARBA00022723"/>
    </source>
</evidence>
<comment type="caution">
    <text evidence="10">The sequence shown here is derived from an EMBL/GenBank/DDBJ whole genome shotgun (WGS) entry which is preliminary data.</text>
</comment>
<gene>
    <name evidence="10" type="primary">iscS</name>
    <name evidence="10" type="ORF">HFA01_06750</name>
</gene>
<keyword evidence="7" id="KW-0411">Iron-sulfur</keyword>
<dbReference type="Proteomes" id="UP000321886">
    <property type="component" value="Unassembled WGS sequence"/>
</dbReference>
<dbReference type="GO" id="GO:0031071">
    <property type="term" value="F:cysteine desulfurase activity"/>
    <property type="evidence" value="ECO:0007669"/>
    <property type="project" value="UniProtKB-EC"/>
</dbReference>
<dbReference type="EMBL" id="BJYD01000004">
    <property type="protein sequence ID" value="GEN52413.1"/>
    <property type="molecule type" value="Genomic_DNA"/>
</dbReference>
<protein>
    <submittedName>
        <fullName evidence="10">Cysteine desulfurase IscS</fullName>
    </submittedName>
</protein>
<dbReference type="GO" id="GO:0051536">
    <property type="term" value="F:iron-sulfur cluster binding"/>
    <property type="evidence" value="ECO:0007669"/>
    <property type="project" value="UniProtKB-KW"/>
</dbReference>
<sequence length="373" mass="41217">MLYLDHSATTPILPEVKDKMMVYLTNEFGNPSGKYYELANNAKSAISNARSEISKLINSSEEEIIFTSGATESNNMALKGVADYYSAANKRHIITSKSEHSAVIDVCEFLESKGFNITYLDVDRYGRVNPRDLEKAINKDTLLVSIMWGNNELGSLNDVKELSEICKEQGVLFHTDATQVLGKTPIDWEEIPGVSFLSVSAHKMHGPKGVGALIIRKDQYGNLIPLTPLFHGGGQEKGIRSGTYSVHNIVGFGEAARIARVNLDDNIEQLYKLEEKLIAILKNKFGQQISFNSDHQNKLPGVINVRFIGLNNEVLLKKLSPIIAASTGSACSSAKPSHVLQATGLELSEVRESIRFSFSPYTNLDDIDIFYEL</sequence>
<dbReference type="AlphaFoldDB" id="A0A511WQ69"/>
<evidence type="ECO:0000259" key="9">
    <source>
        <dbReference type="Pfam" id="PF00266"/>
    </source>
</evidence>
<evidence type="ECO:0000256" key="1">
    <source>
        <dbReference type="ARBA" id="ARBA00001933"/>
    </source>
</evidence>